<evidence type="ECO:0000313" key="4">
    <source>
        <dbReference type="Proteomes" id="UP000075903"/>
    </source>
</evidence>
<dbReference type="GO" id="GO:0004252">
    <property type="term" value="F:serine-type endopeptidase activity"/>
    <property type="evidence" value="ECO:0007669"/>
    <property type="project" value="InterPro"/>
</dbReference>
<feature type="domain" description="Peptidase S1" evidence="2">
    <location>
        <begin position="345"/>
        <end position="592"/>
    </location>
</feature>
<comment type="similarity">
    <text evidence="1">Belongs to the peptidase S1 family. CLIP subfamily.</text>
</comment>
<reference evidence="3" key="1">
    <citation type="submission" date="2020-05" db="UniProtKB">
        <authorList>
            <consortium name="EnsemblMetazoa"/>
        </authorList>
    </citation>
    <scope>IDENTIFICATION</scope>
    <source>
        <strain evidence="3">MAF</strain>
    </source>
</reference>
<keyword evidence="4" id="KW-1185">Reference proteome</keyword>
<dbReference type="PRINTS" id="PR00722">
    <property type="entry name" value="CHYMOTRYPSIN"/>
</dbReference>
<sequence>IGKEANSIHLQLCDGAVQPGAFRSPNILEFLSAIYKIYFIIMHCSLKRFLLLFGFLYLLSKTRAQENQITCGRRKVKSVYFIHNGIDAKAGHWPWHAAIFHQTAGRMDYACGGSILDQNTILTVHVGRIHLQEASEYTQTLGVQEIIVHPGFSSNSFNNDIALIKLNSNITMNKYVQPVCLWTMDNKLDLIVGRNGTIVGFGKNEHDIVSDQLKQALVGVIDPLTCIASDRTAFGIVLTSNMFCGKGQMGASACNGDSGGGMFFEISGKWFVRGLVSFTPLRGNTGLCDPLKYTAYTDVAQYLVWISQYIDQRVLSFENDVLDIDYAEKLRLFNFKTCGVKSSTVLNDRAGWTLPWLGFVKAPNEAKFRCIVTLISEWYAVGLADCFSNDGVEAFVVLGSNREYPKVECFYRNESTVCSHPSQTRRIQRVVRHPKFGTNNFADNIALIELLSPADTTQPNVKPICLPVTPELRTNANTHLSVASFSTAEYSTKNIRVDYVNSVQCAGQYAERKIELVLENKLLCAAIASKQDDKNCIPLFPGASLHEMKIFNNSERYFLRGYELIGLACRSQDPPVYNNIEAYIDWILYNMRYNDPEETSGIESLPENQSLQLQWKKKQQESGNEKLRLFNMNTCGIPEFINGPAGRFTIFPRSVVLGQFNYIFQQRCAGDTCFRAVEAAIRRIIVHPNYAEDPLSYNIALVELAEPANLLNPSIRPICMPFLSELQNQKPIEVVVASNELHVMKIKPLTVLHTTTCQRQLALEGFLTSKQAVPWCAVDEDNRIQSLLLNAGAPLQARLHFSRDEDQRVFLRGINLRNNLPNELPYLPELFTNVDRFLDWIVDNIKAKELNAQSKADLIKATDRLYMLNLNLLPAILYKFI</sequence>
<dbReference type="InterPro" id="IPR001254">
    <property type="entry name" value="Trypsin_dom"/>
</dbReference>
<dbReference type="EnsemblMetazoa" id="AMEM012409-RA">
    <property type="protein sequence ID" value="AMEM012409-PA"/>
    <property type="gene ID" value="AMEM012409"/>
</dbReference>
<dbReference type="SUPFAM" id="SSF50494">
    <property type="entry name" value="Trypsin-like serine proteases"/>
    <property type="match status" value="3"/>
</dbReference>
<dbReference type="GO" id="GO:0006508">
    <property type="term" value="P:proteolysis"/>
    <property type="evidence" value="ECO:0007669"/>
    <property type="project" value="InterPro"/>
</dbReference>
<dbReference type="Proteomes" id="UP000075903">
    <property type="component" value="Unassembled WGS sequence"/>
</dbReference>
<name>A0A182VC22_ANOME</name>
<dbReference type="PROSITE" id="PS50240">
    <property type="entry name" value="TRYPSIN_DOM"/>
    <property type="match status" value="3"/>
</dbReference>
<evidence type="ECO:0000313" key="3">
    <source>
        <dbReference type="EnsemblMetazoa" id="AMEM012409-PA"/>
    </source>
</evidence>
<dbReference type="CDD" id="cd00190">
    <property type="entry name" value="Tryp_SPc"/>
    <property type="match status" value="1"/>
</dbReference>
<dbReference type="Gene3D" id="2.40.10.10">
    <property type="entry name" value="Trypsin-like serine proteases"/>
    <property type="match status" value="3"/>
</dbReference>
<dbReference type="VEuPathDB" id="VectorBase:AMEM21_006808"/>
<organism evidence="3 4">
    <name type="scientific">Anopheles merus</name>
    <name type="common">Mosquito</name>
    <dbReference type="NCBI Taxonomy" id="30066"/>
    <lineage>
        <taxon>Eukaryota</taxon>
        <taxon>Metazoa</taxon>
        <taxon>Ecdysozoa</taxon>
        <taxon>Arthropoda</taxon>
        <taxon>Hexapoda</taxon>
        <taxon>Insecta</taxon>
        <taxon>Pterygota</taxon>
        <taxon>Neoptera</taxon>
        <taxon>Endopterygota</taxon>
        <taxon>Diptera</taxon>
        <taxon>Nematocera</taxon>
        <taxon>Culicoidea</taxon>
        <taxon>Culicidae</taxon>
        <taxon>Anophelinae</taxon>
        <taxon>Anopheles</taxon>
    </lineage>
</organism>
<feature type="domain" description="Peptidase S1" evidence="2">
    <location>
        <begin position="655"/>
        <end position="846"/>
    </location>
</feature>
<evidence type="ECO:0000256" key="1">
    <source>
        <dbReference type="ARBA" id="ARBA00024195"/>
    </source>
</evidence>
<accession>A0A182VC22</accession>
<evidence type="ECO:0000259" key="2">
    <source>
        <dbReference type="PROSITE" id="PS50240"/>
    </source>
</evidence>
<dbReference type="PANTHER" id="PTHR24260">
    <property type="match status" value="1"/>
</dbReference>
<dbReference type="InterPro" id="IPR001314">
    <property type="entry name" value="Peptidase_S1A"/>
</dbReference>
<dbReference type="SMART" id="SM00020">
    <property type="entry name" value="Tryp_SPc"/>
    <property type="match status" value="1"/>
</dbReference>
<dbReference type="Pfam" id="PF00089">
    <property type="entry name" value="Trypsin"/>
    <property type="match status" value="3"/>
</dbReference>
<dbReference type="VEuPathDB" id="VectorBase:AMEM012409"/>
<proteinExistence type="inferred from homology"/>
<dbReference type="InterPro" id="IPR009003">
    <property type="entry name" value="Peptidase_S1_PA"/>
</dbReference>
<dbReference type="AlphaFoldDB" id="A0A182VC22"/>
<dbReference type="InterPro" id="IPR043504">
    <property type="entry name" value="Peptidase_S1_PA_chymotrypsin"/>
</dbReference>
<dbReference type="PANTHER" id="PTHR24260:SF136">
    <property type="entry name" value="GH08193P-RELATED"/>
    <property type="match status" value="1"/>
</dbReference>
<feature type="domain" description="Peptidase S1" evidence="2">
    <location>
        <begin position="82"/>
        <end position="311"/>
    </location>
</feature>
<dbReference type="STRING" id="30066.A0A182VC22"/>
<protein>
    <recommendedName>
        <fullName evidence="2">Peptidase S1 domain-containing protein</fullName>
    </recommendedName>
</protein>
<dbReference type="InterPro" id="IPR051333">
    <property type="entry name" value="CLIP_Serine_Protease"/>
</dbReference>